<keyword evidence="5" id="KW-0539">Nucleus</keyword>
<evidence type="ECO:0000256" key="6">
    <source>
        <dbReference type="SAM" id="MobiDB-lite"/>
    </source>
</evidence>
<feature type="region of interest" description="Disordered" evidence="6">
    <location>
        <begin position="1"/>
        <end position="26"/>
    </location>
</feature>
<dbReference type="InterPro" id="IPR009072">
    <property type="entry name" value="Histone-fold"/>
</dbReference>
<dbReference type="GO" id="GO:0000124">
    <property type="term" value="C:SAGA complex"/>
    <property type="evidence" value="ECO:0007669"/>
    <property type="project" value="TreeGrafter"/>
</dbReference>
<dbReference type="Gene3D" id="1.10.20.10">
    <property type="entry name" value="Histone, subunit A"/>
    <property type="match status" value="1"/>
</dbReference>
<dbReference type="GO" id="GO:0016251">
    <property type="term" value="F:RNA polymerase II general transcription initiation factor activity"/>
    <property type="evidence" value="ECO:0007669"/>
    <property type="project" value="TreeGrafter"/>
</dbReference>
<dbReference type="SUPFAM" id="SSF47113">
    <property type="entry name" value="Histone-fold"/>
    <property type="match status" value="1"/>
</dbReference>
<dbReference type="PANTHER" id="PTHR48068">
    <property type="entry name" value="TAF9 RNA POLYMERASE II, TATA BOX-BINDING PROTEIN (TBP)-ASSOCIATED FACTOR"/>
    <property type="match status" value="1"/>
</dbReference>
<organism evidence="7">
    <name type="scientific">Blastocystis hominis</name>
    <dbReference type="NCBI Taxonomy" id="12968"/>
    <lineage>
        <taxon>Eukaryota</taxon>
        <taxon>Sar</taxon>
        <taxon>Stramenopiles</taxon>
        <taxon>Bigyra</taxon>
        <taxon>Opalozoa</taxon>
        <taxon>Opalinata</taxon>
        <taxon>Blastocystidae</taxon>
        <taxon>Blastocystis</taxon>
    </lineage>
</organism>
<protein>
    <submittedName>
        <fullName evidence="7">Uncharacterized protein</fullName>
    </submittedName>
</protein>
<sequence length="118" mass="13804">MEIEQTGSFNDHPSLDPQKAIYSKKDEDPRVQYMKSLLKNVGITSYEDDVIPMLIEFKNEYTKRLLSEAKNYAEHARLSQISDRCIIEAEDSLNRSNFSTKRYPGQQHQKHHAKMKTE</sequence>
<dbReference type="PANTHER" id="PTHR48068:SF4">
    <property type="entry name" value="TATA-BOX BINDING PROTEIN ASSOCIATED FACTOR 9"/>
    <property type="match status" value="1"/>
</dbReference>
<accession>D8LZF5</accession>
<dbReference type="Pfam" id="PF02291">
    <property type="entry name" value="TFIID-31kDa"/>
    <property type="match status" value="1"/>
</dbReference>
<dbReference type="OrthoDB" id="341924at2759"/>
<reference evidence="7" key="1">
    <citation type="submission" date="2010-02" db="EMBL/GenBank/DDBJ databases">
        <title>Sequencing and annotation of the Blastocystis hominis genome.</title>
        <authorList>
            <person name="Wincker P."/>
        </authorList>
    </citation>
    <scope>NUCLEOTIDE SEQUENCE</scope>
    <source>
        <strain evidence="7">Singapore isolate B</strain>
    </source>
</reference>
<dbReference type="AlphaFoldDB" id="D8LZF5"/>
<feature type="compositionally biased region" description="Polar residues" evidence="6">
    <location>
        <begin position="1"/>
        <end position="11"/>
    </location>
</feature>
<dbReference type="InterPro" id="IPR051431">
    <property type="entry name" value="TFIID_subunit_9"/>
</dbReference>
<gene>
    <name evidence="7" type="ORF">GSBLH_T00006262001</name>
</gene>
<dbReference type="GO" id="GO:0003713">
    <property type="term" value="F:transcription coactivator activity"/>
    <property type="evidence" value="ECO:0007669"/>
    <property type="project" value="TreeGrafter"/>
</dbReference>
<evidence type="ECO:0000313" key="8">
    <source>
        <dbReference type="Proteomes" id="UP000008312"/>
    </source>
</evidence>
<evidence type="ECO:0000256" key="5">
    <source>
        <dbReference type="ARBA" id="ARBA00023242"/>
    </source>
</evidence>
<keyword evidence="4" id="KW-0804">Transcription</keyword>
<evidence type="ECO:0000256" key="4">
    <source>
        <dbReference type="ARBA" id="ARBA00023163"/>
    </source>
</evidence>
<evidence type="ECO:0000313" key="7">
    <source>
        <dbReference type="EMBL" id="CBK21194.2"/>
    </source>
</evidence>
<evidence type="ECO:0000256" key="2">
    <source>
        <dbReference type="ARBA" id="ARBA00007646"/>
    </source>
</evidence>
<dbReference type="InParanoid" id="D8LZF5"/>
<dbReference type="RefSeq" id="XP_012895242.1">
    <property type="nucleotide sequence ID" value="XM_013039788.1"/>
</dbReference>
<dbReference type="GeneID" id="24922387"/>
<keyword evidence="8" id="KW-1185">Reference proteome</keyword>
<comment type="similarity">
    <text evidence="2">Belongs to the TAF9 family.</text>
</comment>
<evidence type="ECO:0000256" key="1">
    <source>
        <dbReference type="ARBA" id="ARBA00004123"/>
    </source>
</evidence>
<evidence type="ECO:0000256" key="3">
    <source>
        <dbReference type="ARBA" id="ARBA00023015"/>
    </source>
</evidence>
<dbReference type="InterPro" id="IPR003162">
    <property type="entry name" value="TFIID-31"/>
</dbReference>
<feature type="region of interest" description="Disordered" evidence="6">
    <location>
        <begin position="97"/>
        <end position="118"/>
    </location>
</feature>
<proteinExistence type="inferred from homology"/>
<dbReference type="GO" id="GO:0046982">
    <property type="term" value="F:protein heterodimerization activity"/>
    <property type="evidence" value="ECO:0007669"/>
    <property type="project" value="InterPro"/>
</dbReference>
<dbReference type="Proteomes" id="UP000008312">
    <property type="component" value="Unassembled WGS sequence"/>
</dbReference>
<comment type="subcellular location">
    <subcellularLocation>
        <location evidence="1">Nucleus</location>
    </subcellularLocation>
</comment>
<dbReference type="GO" id="GO:0005669">
    <property type="term" value="C:transcription factor TFIID complex"/>
    <property type="evidence" value="ECO:0007669"/>
    <property type="project" value="TreeGrafter"/>
</dbReference>
<keyword evidence="3" id="KW-0805">Transcription regulation</keyword>
<dbReference type="GO" id="GO:0051123">
    <property type="term" value="P:RNA polymerase II preinitiation complex assembly"/>
    <property type="evidence" value="ECO:0007669"/>
    <property type="project" value="TreeGrafter"/>
</dbReference>
<name>D8LZF5_BLAHO</name>
<dbReference type="EMBL" id="FN668640">
    <property type="protein sequence ID" value="CBK21194.2"/>
    <property type="molecule type" value="Genomic_DNA"/>
</dbReference>
<feature type="compositionally biased region" description="Basic residues" evidence="6">
    <location>
        <begin position="108"/>
        <end position="118"/>
    </location>
</feature>